<dbReference type="Proteomes" id="UP000225706">
    <property type="component" value="Unassembled WGS sequence"/>
</dbReference>
<evidence type="ECO:0000313" key="1">
    <source>
        <dbReference type="EMBL" id="PFX34384.1"/>
    </source>
</evidence>
<dbReference type="AlphaFoldDB" id="A0A2B4SUP2"/>
<dbReference type="EMBL" id="LSMT01000004">
    <property type="protein sequence ID" value="PFX34384.1"/>
    <property type="molecule type" value="Genomic_DNA"/>
</dbReference>
<evidence type="ECO:0000313" key="2">
    <source>
        <dbReference type="Proteomes" id="UP000225706"/>
    </source>
</evidence>
<organism evidence="1 2">
    <name type="scientific">Stylophora pistillata</name>
    <name type="common">Smooth cauliflower coral</name>
    <dbReference type="NCBI Taxonomy" id="50429"/>
    <lineage>
        <taxon>Eukaryota</taxon>
        <taxon>Metazoa</taxon>
        <taxon>Cnidaria</taxon>
        <taxon>Anthozoa</taxon>
        <taxon>Hexacorallia</taxon>
        <taxon>Scleractinia</taxon>
        <taxon>Astrocoeniina</taxon>
        <taxon>Pocilloporidae</taxon>
        <taxon>Stylophora</taxon>
    </lineage>
</organism>
<proteinExistence type="predicted"/>
<name>A0A2B4SUP2_STYPI</name>
<dbReference type="InterPro" id="IPR021109">
    <property type="entry name" value="Peptidase_aspartic_dom_sf"/>
</dbReference>
<protein>
    <submittedName>
        <fullName evidence="1">Uncharacterized protein</fullName>
    </submittedName>
</protein>
<comment type="caution">
    <text evidence="1">The sequence shown here is derived from an EMBL/GenBank/DDBJ whole genome shotgun (WGS) entry which is preliminary data.</text>
</comment>
<dbReference type="Gene3D" id="2.40.70.10">
    <property type="entry name" value="Acid Proteases"/>
    <property type="match status" value="1"/>
</dbReference>
<gene>
    <name evidence="1" type="ORF">AWC38_SpisGene628</name>
</gene>
<reference evidence="2" key="1">
    <citation type="journal article" date="2017" name="bioRxiv">
        <title>Comparative analysis of the genomes of Stylophora pistillata and Acropora digitifera provides evidence for extensive differences between species of corals.</title>
        <authorList>
            <person name="Voolstra C.R."/>
            <person name="Li Y."/>
            <person name="Liew Y.J."/>
            <person name="Baumgarten S."/>
            <person name="Zoccola D."/>
            <person name="Flot J.-F."/>
            <person name="Tambutte S."/>
            <person name="Allemand D."/>
            <person name="Aranda M."/>
        </authorList>
    </citation>
    <scope>NUCLEOTIDE SEQUENCE [LARGE SCALE GENOMIC DNA]</scope>
</reference>
<keyword evidence="2" id="KW-1185">Reference proteome</keyword>
<accession>A0A2B4SUP2</accession>
<sequence>MKHVFGVNITHIHMINVQQRMPHATSARSRHFEEVCLQKKGHGPKDLNHNAIHATSIYHDIGKVDTGAMVSCMPMSMLSQVGLSKDDIKVNNAVIQGESGANLQNYATMDVNVTCNSTTAQKTFYITKCKCAFILGLEFCKSFKQALIALICIQQSISIDPDNIAAVHITDESEVHYNKLCSKWREYLPLGRKTRVYLKDLNQIFPDTFDVSIAQIMKIEPTQLVTLQSQISL</sequence>